<dbReference type="OrthoDB" id="5198161at2"/>
<evidence type="ECO:0000313" key="1">
    <source>
        <dbReference type="EMBL" id="KJS59950.1"/>
    </source>
</evidence>
<accession>A0A0F2TCC1</accession>
<organism evidence="1 2">
    <name type="scientific">Streptomyces rubellomurinus (strain ATCC 31215)</name>
    <dbReference type="NCBI Taxonomy" id="359131"/>
    <lineage>
        <taxon>Bacteria</taxon>
        <taxon>Bacillati</taxon>
        <taxon>Actinomycetota</taxon>
        <taxon>Actinomycetes</taxon>
        <taxon>Kitasatosporales</taxon>
        <taxon>Streptomycetaceae</taxon>
        <taxon>Streptomyces</taxon>
    </lineage>
</organism>
<dbReference type="Proteomes" id="UP000033699">
    <property type="component" value="Unassembled WGS sequence"/>
</dbReference>
<dbReference type="EMBL" id="JZKH01000055">
    <property type="protein sequence ID" value="KJS59950.1"/>
    <property type="molecule type" value="Genomic_DNA"/>
</dbReference>
<dbReference type="RefSeq" id="WP_045700186.1">
    <property type="nucleotide sequence ID" value="NZ_JZKH01000055.1"/>
</dbReference>
<reference evidence="1 2" key="1">
    <citation type="submission" date="2015-02" db="EMBL/GenBank/DDBJ databases">
        <authorList>
            <person name="Ju K.-S."/>
            <person name="Doroghazi J.R."/>
            <person name="Metcalf W."/>
        </authorList>
    </citation>
    <scope>NUCLEOTIDE SEQUENCE [LARGE SCALE GENOMIC DNA]</scope>
    <source>
        <strain evidence="1 2">ATCC 31215</strain>
    </source>
</reference>
<evidence type="ECO:0000313" key="2">
    <source>
        <dbReference type="Proteomes" id="UP000033699"/>
    </source>
</evidence>
<name>A0A0F2TCC1_STRR3</name>
<gene>
    <name evidence="1" type="ORF">VM95_24265</name>
</gene>
<comment type="caution">
    <text evidence="1">The sequence shown here is derived from an EMBL/GenBank/DDBJ whole genome shotgun (WGS) entry which is preliminary data.</text>
</comment>
<keyword evidence="2" id="KW-1185">Reference proteome</keyword>
<dbReference type="PATRIC" id="fig|359131.3.peg.5878"/>
<sequence>MSDLERAAAEHLRQQRELSARETASAEAAEQARAREQQLLRDRAAEFFAFARRHGAPLLCRYIAFEGDQSPSWYERKGELCVVAKAWNHGMGSFTSSVWRWAVTEDGTVFPEPWEASIVRPKDVRDELYFLERPSYYPQQPHLGLADHFAPAAAALLEPLPIGNGFRTGVQTNGWIGYRWS</sequence>
<proteinExistence type="predicted"/>
<protein>
    <submittedName>
        <fullName evidence="1">Uncharacterized protein</fullName>
    </submittedName>
</protein>
<dbReference type="AlphaFoldDB" id="A0A0F2TCC1"/>